<dbReference type="InterPro" id="IPR056569">
    <property type="entry name" value="ArlJ-like"/>
</dbReference>
<feature type="transmembrane region" description="Helical" evidence="6">
    <location>
        <begin position="285"/>
        <end position="305"/>
    </location>
</feature>
<name>A0A7J3G7D2_CALS0</name>
<reference evidence="8" key="1">
    <citation type="journal article" date="2020" name="mSystems">
        <title>Genome- and Community-Level Interaction Insights into Carbon Utilization and Element Cycling Functions of Hydrothermarchaeota in Hydrothermal Sediment.</title>
        <authorList>
            <person name="Zhou Z."/>
            <person name="Liu Y."/>
            <person name="Xu W."/>
            <person name="Pan J."/>
            <person name="Luo Z.H."/>
            <person name="Li M."/>
        </authorList>
    </citation>
    <scope>NUCLEOTIDE SEQUENCE [LARGE SCALE GENOMIC DNA]</scope>
    <source>
        <strain evidence="8">SpSt-669</strain>
    </source>
</reference>
<evidence type="ECO:0000256" key="5">
    <source>
        <dbReference type="ARBA" id="ARBA00023136"/>
    </source>
</evidence>
<dbReference type="AlphaFoldDB" id="A0A7J3G7D2"/>
<keyword evidence="2" id="KW-1003">Cell membrane</keyword>
<organism evidence="8">
    <name type="scientific">Caldiarchaeum subterraneum</name>
    <dbReference type="NCBI Taxonomy" id="311458"/>
    <lineage>
        <taxon>Archaea</taxon>
        <taxon>Nitrososphaerota</taxon>
        <taxon>Candidatus Caldarchaeales</taxon>
        <taxon>Candidatus Caldarchaeaceae</taxon>
        <taxon>Candidatus Caldarchaeum</taxon>
    </lineage>
</organism>
<feature type="transmembrane region" description="Helical" evidence="6">
    <location>
        <begin position="109"/>
        <end position="128"/>
    </location>
</feature>
<feature type="transmembrane region" description="Helical" evidence="6">
    <location>
        <begin position="79"/>
        <end position="102"/>
    </location>
</feature>
<proteinExistence type="predicted"/>
<protein>
    <recommendedName>
        <fullName evidence="7">Type II secretion system protein GspF domain-containing protein</fullName>
    </recommendedName>
</protein>
<evidence type="ECO:0000256" key="6">
    <source>
        <dbReference type="SAM" id="Phobius"/>
    </source>
</evidence>
<accession>A0A7J3G7D2</accession>
<sequence length="606" mass="64894">MQDGTVMSIIPALSAGIIGPLAVFSGNIPMMVGAVTAPVAAFAGSSLGKKFSARFEGYAVKVARASMKRVSSYELAEKISSAIGASIASVLVIAAVALISLFTHSFNPLVLAGFGPAAAPIFMTMLSASNSASNRKTALSTEYPFFMVFSSIVAYCGGTIYMALQHVKKATDVFKQVSKEAGEIERKAVFAGVGAVKSVEAHAETIPHEEFSRALLTTTSVWRTGGDMVSTLEDLAEEALKYMTEKFERFTSSIAAYIEILFTALVLLPLGMSLTVIVGGESTQGMVLLNTFITPFLGLVLLLAVRNAMPKIPNRISLDTATLVKALSVAAASAAIAYVVQAAGIPLPYPVIIAAGVGVTALLVYASMRHQVGEIEEAERELKRFVRIAVEERKAGKTMYHSLKTAAAQRYSRHFQAFVKGFSTRLTMGLGIYHAASTARSWLTRVILWLIDMVDRLGGASPQLMEKVITALTYYSAAREAQRGRTKLFLYLTYATPFIASMMFGMVHPLIAGTAFGGTNLELPEAPQGGPSFNPSPELAAQMIDMGFLMMIIAASTMALTISYAIDSHPFGLHRVAITAFLFIPAYYSVPLMSELVRATLFPSQV</sequence>
<keyword evidence="5 6" id="KW-0472">Membrane</keyword>
<evidence type="ECO:0000313" key="8">
    <source>
        <dbReference type="EMBL" id="HGL41663.1"/>
    </source>
</evidence>
<gene>
    <name evidence="8" type="ORF">ENU43_08390</name>
</gene>
<dbReference type="EMBL" id="DTCM01000103">
    <property type="protein sequence ID" value="HGL41663.1"/>
    <property type="molecule type" value="Genomic_DNA"/>
</dbReference>
<feature type="domain" description="Type II secretion system protein GspF" evidence="7">
    <location>
        <begin position="156"/>
        <end position="270"/>
    </location>
</feature>
<feature type="transmembrane region" description="Helical" evidence="6">
    <location>
        <begin position="6"/>
        <end position="24"/>
    </location>
</feature>
<evidence type="ECO:0000256" key="1">
    <source>
        <dbReference type="ARBA" id="ARBA00004651"/>
    </source>
</evidence>
<feature type="transmembrane region" description="Helical" evidence="6">
    <location>
        <begin position="143"/>
        <end position="164"/>
    </location>
</feature>
<feature type="transmembrane region" description="Helical" evidence="6">
    <location>
        <begin position="317"/>
        <end position="341"/>
    </location>
</feature>
<feature type="transmembrane region" description="Helical" evidence="6">
    <location>
        <begin position="254"/>
        <end position="279"/>
    </location>
</feature>
<feature type="transmembrane region" description="Helical" evidence="6">
    <location>
        <begin position="488"/>
        <end position="511"/>
    </location>
</feature>
<dbReference type="Pfam" id="PF00482">
    <property type="entry name" value="T2SSF"/>
    <property type="match status" value="1"/>
</dbReference>
<dbReference type="InterPro" id="IPR018076">
    <property type="entry name" value="T2SS_GspF_dom"/>
</dbReference>
<feature type="transmembrane region" description="Helical" evidence="6">
    <location>
        <begin position="546"/>
        <end position="566"/>
    </location>
</feature>
<keyword evidence="3 6" id="KW-0812">Transmembrane</keyword>
<feature type="transmembrane region" description="Helical" evidence="6">
    <location>
        <begin position="573"/>
        <end position="590"/>
    </location>
</feature>
<comment type="subcellular location">
    <subcellularLocation>
        <location evidence="1">Cell membrane</location>
        <topology evidence="1">Multi-pass membrane protein</topology>
    </subcellularLocation>
</comment>
<comment type="caution">
    <text evidence="8">The sequence shown here is derived from an EMBL/GenBank/DDBJ whole genome shotgun (WGS) entry which is preliminary data.</text>
</comment>
<feature type="transmembrane region" description="Helical" evidence="6">
    <location>
        <begin position="347"/>
        <end position="366"/>
    </location>
</feature>
<evidence type="ECO:0000256" key="2">
    <source>
        <dbReference type="ARBA" id="ARBA00022475"/>
    </source>
</evidence>
<dbReference type="PANTHER" id="PTHR35402:SF1">
    <property type="entry name" value="TYPE II SECRETION SYSTEM PROTEIN GSPF DOMAIN-CONTAINING PROTEIN"/>
    <property type="match status" value="1"/>
</dbReference>
<dbReference type="PANTHER" id="PTHR35402">
    <property type="entry name" value="INTEGRAL MEMBRANE PROTEIN-RELATED"/>
    <property type="match status" value="1"/>
</dbReference>
<evidence type="ECO:0000256" key="3">
    <source>
        <dbReference type="ARBA" id="ARBA00022692"/>
    </source>
</evidence>
<evidence type="ECO:0000259" key="7">
    <source>
        <dbReference type="Pfam" id="PF00482"/>
    </source>
</evidence>
<evidence type="ECO:0000256" key="4">
    <source>
        <dbReference type="ARBA" id="ARBA00022989"/>
    </source>
</evidence>
<dbReference type="GO" id="GO:0005886">
    <property type="term" value="C:plasma membrane"/>
    <property type="evidence" value="ECO:0007669"/>
    <property type="project" value="UniProtKB-SubCell"/>
</dbReference>
<keyword evidence="4 6" id="KW-1133">Transmembrane helix</keyword>